<dbReference type="EMBL" id="CM026426">
    <property type="protein sequence ID" value="KAG0571825.1"/>
    <property type="molecule type" value="Genomic_DNA"/>
</dbReference>
<evidence type="ECO:0000256" key="1">
    <source>
        <dbReference type="SAM" id="SignalP"/>
    </source>
</evidence>
<keyword evidence="1" id="KW-0732">Signal</keyword>
<dbReference type="AlphaFoldDB" id="A0A8T0HLZ9"/>
<evidence type="ECO:0000313" key="3">
    <source>
        <dbReference type="Proteomes" id="UP000822688"/>
    </source>
</evidence>
<protein>
    <recommendedName>
        <fullName evidence="4">Secreted protein</fullName>
    </recommendedName>
</protein>
<name>A0A8T0HLZ9_CERPU</name>
<organism evidence="2 3">
    <name type="scientific">Ceratodon purpureus</name>
    <name type="common">Fire moss</name>
    <name type="synonym">Dicranum purpureum</name>
    <dbReference type="NCBI Taxonomy" id="3225"/>
    <lineage>
        <taxon>Eukaryota</taxon>
        <taxon>Viridiplantae</taxon>
        <taxon>Streptophyta</taxon>
        <taxon>Embryophyta</taxon>
        <taxon>Bryophyta</taxon>
        <taxon>Bryophytina</taxon>
        <taxon>Bryopsida</taxon>
        <taxon>Dicranidae</taxon>
        <taxon>Pseudoditrichales</taxon>
        <taxon>Ditrichaceae</taxon>
        <taxon>Ceratodon</taxon>
    </lineage>
</organism>
<feature type="chain" id="PRO_5035728127" description="Secreted protein" evidence="1">
    <location>
        <begin position="30"/>
        <end position="94"/>
    </location>
</feature>
<gene>
    <name evidence="2" type="ORF">KC19_VG046000</name>
</gene>
<comment type="caution">
    <text evidence="2">The sequence shown here is derived from an EMBL/GenBank/DDBJ whole genome shotgun (WGS) entry which is preliminary data.</text>
</comment>
<accession>A0A8T0HLZ9</accession>
<keyword evidence="3" id="KW-1185">Reference proteome</keyword>
<sequence>MLRCVNSLSGVVLQWRCFLAAPWLGGVMADWSTLDWTVNEDSQEEPMASSIKSFPTSNSLACPSPVARYGGDTSEAPIAGTNSPTNVRIQVLDL</sequence>
<evidence type="ECO:0008006" key="4">
    <source>
        <dbReference type="Google" id="ProtNLM"/>
    </source>
</evidence>
<evidence type="ECO:0000313" key="2">
    <source>
        <dbReference type="EMBL" id="KAG0571825.1"/>
    </source>
</evidence>
<reference evidence="2" key="1">
    <citation type="submission" date="2020-06" db="EMBL/GenBank/DDBJ databases">
        <title>WGS assembly of Ceratodon purpureus strain R40.</title>
        <authorList>
            <person name="Carey S.B."/>
            <person name="Jenkins J."/>
            <person name="Shu S."/>
            <person name="Lovell J.T."/>
            <person name="Sreedasyam A."/>
            <person name="Maumus F."/>
            <person name="Tiley G.P."/>
            <person name="Fernandez-Pozo N."/>
            <person name="Barry K."/>
            <person name="Chen C."/>
            <person name="Wang M."/>
            <person name="Lipzen A."/>
            <person name="Daum C."/>
            <person name="Saski C.A."/>
            <person name="Payton A.C."/>
            <person name="Mcbreen J.C."/>
            <person name="Conrad R.E."/>
            <person name="Kollar L.M."/>
            <person name="Olsson S."/>
            <person name="Huttunen S."/>
            <person name="Landis J.B."/>
            <person name="Wickett N.J."/>
            <person name="Johnson M.G."/>
            <person name="Rensing S.A."/>
            <person name="Grimwood J."/>
            <person name="Schmutz J."/>
            <person name="Mcdaniel S.F."/>
        </authorList>
    </citation>
    <scope>NUCLEOTIDE SEQUENCE</scope>
    <source>
        <strain evidence="2">R40</strain>
    </source>
</reference>
<dbReference type="Proteomes" id="UP000822688">
    <property type="component" value="Chromosome V"/>
</dbReference>
<feature type="signal peptide" evidence="1">
    <location>
        <begin position="1"/>
        <end position="29"/>
    </location>
</feature>
<proteinExistence type="predicted"/>